<keyword evidence="3" id="KW-1185">Reference proteome</keyword>
<reference evidence="3" key="1">
    <citation type="submission" date="2023-09" db="EMBL/GenBank/DDBJ databases">
        <authorList>
            <person name="Li S."/>
            <person name="Li X."/>
            <person name="Zhang C."/>
            <person name="Zhao Z."/>
        </authorList>
    </citation>
    <scope>NUCLEOTIDE SEQUENCE [LARGE SCALE GENOMIC DNA]</scope>
    <source>
        <strain evidence="3">SQ149</strain>
    </source>
</reference>
<feature type="domain" description="BsuBI/PstI restriction endonuclease" evidence="1">
    <location>
        <begin position="191"/>
        <end position="334"/>
    </location>
</feature>
<dbReference type="EMBL" id="CP134145">
    <property type="protein sequence ID" value="WNC72493.1"/>
    <property type="molecule type" value="Genomic_DNA"/>
</dbReference>
<dbReference type="Proteomes" id="UP001258994">
    <property type="component" value="Chromosome"/>
</dbReference>
<keyword evidence="2" id="KW-0255">Endonuclease</keyword>
<evidence type="ECO:0000313" key="2">
    <source>
        <dbReference type="EMBL" id="WNC72493.1"/>
    </source>
</evidence>
<evidence type="ECO:0000313" key="3">
    <source>
        <dbReference type="Proteomes" id="UP001258994"/>
    </source>
</evidence>
<dbReference type="RefSeq" id="WP_348391610.1">
    <property type="nucleotide sequence ID" value="NZ_CP134145.1"/>
</dbReference>
<protein>
    <submittedName>
        <fullName evidence="2">BsuBI/PstI family type II restriction endonuclease</fullName>
    </submittedName>
</protein>
<proteinExistence type="predicted"/>
<keyword evidence="2" id="KW-0378">Hydrolase</keyword>
<evidence type="ECO:0000259" key="1">
    <source>
        <dbReference type="Pfam" id="PF06616"/>
    </source>
</evidence>
<keyword evidence="2" id="KW-0540">Nuclease</keyword>
<organism evidence="2 3">
    <name type="scientific">Thalassotalea psychrophila</name>
    <dbReference type="NCBI Taxonomy" id="3065647"/>
    <lineage>
        <taxon>Bacteria</taxon>
        <taxon>Pseudomonadati</taxon>
        <taxon>Pseudomonadota</taxon>
        <taxon>Gammaproteobacteria</taxon>
        <taxon>Alteromonadales</taxon>
        <taxon>Colwelliaceae</taxon>
        <taxon>Thalassotalea</taxon>
    </lineage>
</organism>
<accession>A0ABY9TVZ7</accession>
<dbReference type="Gene3D" id="3.40.1350.80">
    <property type="match status" value="1"/>
</dbReference>
<dbReference type="Pfam" id="PF06616">
    <property type="entry name" value="BsuBI_PstI_RE"/>
    <property type="match status" value="1"/>
</dbReference>
<dbReference type="InterPro" id="IPR009528">
    <property type="entry name" value="Restrct_endonuc_II_BsuBI_C"/>
</dbReference>
<dbReference type="GO" id="GO:0004519">
    <property type="term" value="F:endonuclease activity"/>
    <property type="evidence" value="ECO:0007669"/>
    <property type="project" value="UniProtKB-KW"/>
</dbReference>
<name>A0ABY9TVZ7_9GAMM</name>
<dbReference type="InterPro" id="IPR041963">
    <property type="entry name" value="BsuBI/PstI_C_sf"/>
</dbReference>
<sequence length="340" mass="38593">MAKLSVNEKVKEWISSGELQLQVAPQGVTKERVAQVLAKISRHTVDIQDAVFALLDDSPNWYPSARDTLSFSDGACTAFIGAHVAILQRGSDAKLDREGRDYWIKPLREVGAIEPCYLPAKKDKVLLEKGLKFYDGHPKAKSPNNAYRLSASFIGVLKAEESEWEEKLSNWINEDDMRIRLEKQAQAAEIIRKLTDSEHSLVIEAGSTHYAPNFLKGFEVIYIDDGDGERITDSEKSRLMEFGLEITNHDAMPDILLWNRSTDELWVYEAVTSDGEVDQHKFVQLQKFCERNNKSSIGFTTAYPTWKKAAERQKLTNNNLAINTYMWIVEDGSKQFKIEG</sequence>
<gene>
    <name evidence="2" type="ORF">RGQ13_00540</name>
</gene>